<dbReference type="GO" id="GO:0010992">
    <property type="term" value="P:ubiquitin recycling"/>
    <property type="evidence" value="ECO:0007669"/>
    <property type="project" value="TreeGrafter"/>
</dbReference>
<dbReference type="PANTHER" id="PTHR19849:SF0">
    <property type="entry name" value="PHOSPHOLIPASE A-2-ACTIVATING PROTEIN"/>
    <property type="match status" value="1"/>
</dbReference>
<keyword evidence="4" id="KW-0677">Repeat</keyword>
<reference evidence="6" key="1">
    <citation type="journal article" date="2014" name="Nat. Commun.">
        <title>The rainbow trout genome provides novel insights into evolution after whole-genome duplication in vertebrates.</title>
        <authorList>
            <person name="Berthelot C."/>
            <person name="Brunet F."/>
            <person name="Chalopin D."/>
            <person name="Juanchich A."/>
            <person name="Bernard M."/>
            <person name="Noel B."/>
            <person name="Bento P."/>
            <person name="Da Silva C."/>
            <person name="Labadie K."/>
            <person name="Alberti A."/>
            <person name="Aury J.M."/>
            <person name="Louis A."/>
            <person name="Dehais P."/>
            <person name="Bardou P."/>
            <person name="Montfort J."/>
            <person name="Klopp C."/>
            <person name="Cabau C."/>
            <person name="Gaspin C."/>
            <person name="Thorgaard G.H."/>
            <person name="Boussaha M."/>
            <person name="Quillet E."/>
            <person name="Guyomard R."/>
            <person name="Galiana D."/>
            <person name="Bobe J."/>
            <person name="Volff J.N."/>
            <person name="Genet C."/>
            <person name="Wincker P."/>
            <person name="Jaillon O."/>
            <person name="Roest Crollius H."/>
            <person name="Guiguen Y."/>
        </authorList>
    </citation>
    <scope>NUCLEOTIDE SEQUENCE [LARGE SCALE GENOMIC DNA]</scope>
</reference>
<dbReference type="GO" id="GO:0043161">
    <property type="term" value="P:proteasome-mediated ubiquitin-dependent protein catabolic process"/>
    <property type="evidence" value="ECO:0007669"/>
    <property type="project" value="TreeGrafter"/>
</dbReference>
<dbReference type="Gene3D" id="3.10.20.870">
    <property type="entry name" value="PFU (PLAA family ubiquitin binding), C-terminal domain"/>
    <property type="match status" value="1"/>
</dbReference>
<dbReference type="GO" id="GO:0005737">
    <property type="term" value="C:cytoplasm"/>
    <property type="evidence" value="ECO:0007669"/>
    <property type="project" value="UniProtKB-SubCell"/>
</dbReference>
<dbReference type="FunFam" id="3.10.20.870:FF:000001">
    <property type="entry name" value="Phospholipase A-2-activating protein-like"/>
    <property type="match status" value="1"/>
</dbReference>
<organism evidence="6 7">
    <name type="scientific">Oncorhynchus mykiss</name>
    <name type="common">Rainbow trout</name>
    <name type="synonym">Salmo gairdneri</name>
    <dbReference type="NCBI Taxonomy" id="8022"/>
    <lineage>
        <taxon>Eukaryota</taxon>
        <taxon>Metazoa</taxon>
        <taxon>Chordata</taxon>
        <taxon>Craniata</taxon>
        <taxon>Vertebrata</taxon>
        <taxon>Euteleostomi</taxon>
        <taxon>Actinopterygii</taxon>
        <taxon>Neopterygii</taxon>
        <taxon>Teleostei</taxon>
        <taxon>Protacanthopterygii</taxon>
        <taxon>Salmoniformes</taxon>
        <taxon>Salmonidae</taxon>
        <taxon>Salmoninae</taxon>
        <taxon>Oncorhynchus</taxon>
    </lineage>
</organism>
<dbReference type="AlphaFoldDB" id="A0A060W553"/>
<dbReference type="GO" id="GO:0043130">
    <property type="term" value="F:ubiquitin binding"/>
    <property type="evidence" value="ECO:0007669"/>
    <property type="project" value="TreeGrafter"/>
</dbReference>
<protein>
    <recommendedName>
        <fullName evidence="5">PFU domain-containing protein</fullName>
    </recommendedName>
</protein>
<dbReference type="PANTHER" id="PTHR19849">
    <property type="entry name" value="PHOSPHOLIPASE A-2-ACTIVATING PROTEIN"/>
    <property type="match status" value="1"/>
</dbReference>
<dbReference type="InterPro" id="IPR011989">
    <property type="entry name" value="ARM-like"/>
</dbReference>
<keyword evidence="3" id="KW-0853">WD repeat</keyword>
<proteinExistence type="predicted"/>
<evidence type="ECO:0000256" key="1">
    <source>
        <dbReference type="ARBA" id="ARBA00004496"/>
    </source>
</evidence>
<evidence type="ECO:0000313" key="7">
    <source>
        <dbReference type="Proteomes" id="UP000193380"/>
    </source>
</evidence>
<dbReference type="STRING" id="8022.A0A060W553"/>
<dbReference type="Proteomes" id="UP000193380">
    <property type="component" value="Unassembled WGS sequence"/>
</dbReference>
<dbReference type="InterPro" id="IPR038122">
    <property type="entry name" value="PFU_sf"/>
</dbReference>
<gene>
    <name evidence="6" type="ORF">GSONMT00067175001</name>
</gene>
<evidence type="ECO:0000256" key="4">
    <source>
        <dbReference type="ARBA" id="ARBA00022737"/>
    </source>
</evidence>
<dbReference type="Gene3D" id="1.25.10.10">
    <property type="entry name" value="Leucine-rich Repeat Variant"/>
    <property type="match status" value="1"/>
</dbReference>
<reference evidence="6" key="2">
    <citation type="submission" date="2014-03" db="EMBL/GenBank/DDBJ databases">
        <authorList>
            <person name="Genoscope - CEA"/>
        </authorList>
    </citation>
    <scope>NUCLEOTIDE SEQUENCE</scope>
</reference>
<dbReference type="InterPro" id="IPR015155">
    <property type="entry name" value="PFU"/>
</dbReference>
<evidence type="ECO:0000256" key="2">
    <source>
        <dbReference type="ARBA" id="ARBA00022490"/>
    </source>
</evidence>
<dbReference type="InterPro" id="IPR013535">
    <property type="entry name" value="PUL_dom"/>
</dbReference>
<dbReference type="EMBL" id="FR904407">
    <property type="protein sequence ID" value="CDQ62423.1"/>
    <property type="molecule type" value="Genomic_DNA"/>
</dbReference>
<comment type="subcellular location">
    <subcellularLocation>
        <location evidence="1">Cytoplasm</location>
    </subcellularLocation>
</comment>
<evidence type="ECO:0000256" key="3">
    <source>
        <dbReference type="ARBA" id="ARBA00022574"/>
    </source>
</evidence>
<dbReference type="Pfam" id="PF09070">
    <property type="entry name" value="PFU"/>
    <property type="match status" value="1"/>
</dbReference>
<name>A0A060W553_ONCMY</name>
<sequence length="287" mass="31327">MKIGDVVGGSNQQTSKKVNYEGKEYDFVFTIDINEGGPSMKLPYNVTDDPWLTAHNFLEKNELSPMFLDQVANFIIENTKGHTLGAAAPSAADPFTGSGRYIPGAADNRAGFGADPFTGTGRYIPGSGTPTGAPVGVADPFTGEGAYSSAASRQTSTNIYFPKTDGVTFEQANATQIMAKLKELNGGAPGEYRLSEEVLESLEKLLVSVCNPCASEQPTTEQISLLWKTSHWPEGRLTHILGRIWVYPTRPVQRWAILILASRNVCRLLLPVTSKLIYSEQKYKRNM</sequence>
<keyword evidence="2" id="KW-0963">Cytoplasm</keyword>
<dbReference type="GO" id="GO:0005634">
    <property type="term" value="C:nucleus"/>
    <property type="evidence" value="ECO:0007669"/>
    <property type="project" value="TreeGrafter"/>
</dbReference>
<evidence type="ECO:0000259" key="5">
    <source>
        <dbReference type="PROSITE" id="PS51394"/>
    </source>
</evidence>
<evidence type="ECO:0000313" key="6">
    <source>
        <dbReference type="EMBL" id="CDQ62423.1"/>
    </source>
</evidence>
<dbReference type="Pfam" id="PF08324">
    <property type="entry name" value="PUL"/>
    <property type="match status" value="1"/>
</dbReference>
<accession>A0A060W553</accession>
<dbReference type="PROSITE" id="PS51394">
    <property type="entry name" value="PFU"/>
    <property type="match status" value="1"/>
</dbReference>
<dbReference type="PaxDb" id="8022-A0A060W553"/>
<feature type="domain" description="PFU" evidence="5">
    <location>
        <begin position="1"/>
        <end position="89"/>
    </location>
</feature>